<dbReference type="PANTHER" id="PTHR20982">
    <property type="entry name" value="RIBOSOME RECYCLING FACTOR"/>
    <property type="match status" value="1"/>
</dbReference>
<dbReference type="InterPro" id="IPR002661">
    <property type="entry name" value="Ribosome_recyc_fac"/>
</dbReference>
<dbReference type="EMBL" id="BARS01040445">
    <property type="protein sequence ID" value="GAG35805.1"/>
    <property type="molecule type" value="Genomic_DNA"/>
</dbReference>
<name>X0WYK9_9ZZZZ</name>
<dbReference type="Gene3D" id="3.30.1360.40">
    <property type="match status" value="1"/>
</dbReference>
<dbReference type="FunFam" id="3.30.1360.40:FF:000001">
    <property type="entry name" value="Ribosome-recycling factor"/>
    <property type="match status" value="1"/>
</dbReference>
<dbReference type="InterPro" id="IPR023584">
    <property type="entry name" value="Ribosome_recyc_fac_dom"/>
</dbReference>
<organism evidence="4">
    <name type="scientific">marine sediment metagenome</name>
    <dbReference type="NCBI Taxonomy" id="412755"/>
    <lineage>
        <taxon>unclassified sequences</taxon>
        <taxon>metagenomes</taxon>
        <taxon>ecological metagenomes</taxon>
    </lineage>
</organism>
<dbReference type="AlphaFoldDB" id="X0WYK9"/>
<accession>X0WYK9</accession>
<comment type="similarity">
    <text evidence="1">Belongs to the RRF family.</text>
</comment>
<gene>
    <name evidence="4" type="ORF">S01H1_61652</name>
</gene>
<dbReference type="SUPFAM" id="SSF55194">
    <property type="entry name" value="Ribosome recycling factor, RRF"/>
    <property type="match status" value="1"/>
</dbReference>
<feature type="non-terminal residue" evidence="4">
    <location>
        <position position="141"/>
    </location>
</feature>
<dbReference type="Pfam" id="PF01765">
    <property type="entry name" value="RRF"/>
    <property type="match status" value="1"/>
</dbReference>
<protein>
    <recommendedName>
        <fullName evidence="3">Ribosome recycling factor domain-containing protein</fullName>
    </recommendedName>
</protein>
<dbReference type="GO" id="GO:0043023">
    <property type="term" value="F:ribosomal large subunit binding"/>
    <property type="evidence" value="ECO:0007669"/>
    <property type="project" value="TreeGrafter"/>
</dbReference>
<evidence type="ECO:0000256" key="2">
    <source>
        <dbReference type="ARBA" id="ARBA00022917"/>
    </source>
</evidence>
<reference evidence="4" key="1">
    <citation type="journal article" date="2014" name="Front. Microbiol.">
        <title>High frequency of phylogenetically diverse reductive dehalogenase-homologous genes in deep subseafloor sedimentary metagenomes.</title>
        <authorList>
            <person name="Kawai M."/>
            <person name="Futagami T."/>
            <person name="Toyoda A."/>
            <person name="Takaki Y."/>
            <person name="Nishi S."/>
            <person name="Hori S."/>
            <person name="Arai W."/>
            <person name="Tsubouchi T."/>
            <person name="Morono Y."/>
            <person name="Uchiyama I."/>
            <person name="Ito T."/>
            <person name="Fujiyama A."/>
            <person name="Inagaki F."/>
            <person name="Takami H."/>
        </authorList>
    </citation>
    <scope>NUCLEOTIDE SEQUENCE</scope>
    <source>
        <strain evidence="4">Expedition CK06-06</strain>
    </source>
</reference>
<evidence type="ECO:0000256" key="1">
    <source>
        <dbReference type="ARBA" id="ARBA00005912"/>
    </source>
</evidence>
<evidence type="ECO:0000259" key="3">
    <source>
        <dbReference type="Pfam" id="PF01765"/>
    </source>
</evidence>
<evidence type="ECO:0000313" key="4">
    <source>
        <dbReference type="EMBL" id="GAG35805.1"/>
    </source>
</evidence>
<dbReference type="GO" id="GO:0006412">
    <property type="term" value="P:translation"/>
    <property type="evidence" value="ECO:0007669"/>
    <property type="project" value="UniProtKB-KW"/>
</dbReference>
<dbReference type="InterPro" id="IPR036191">
    <property type="entry name" value="RRF_sf"/>
</dbReference>
<feature type="domain" description="Ribosome recycling factor" evidence="3">
    <location>
        <begin position="22"/>
        <end position="141"/>
    </location>
</feature>
<sequence>MPSLSQLEKDCAANMRKAVEFLKQEVRGIRTGRAHPSLVEHTKIEVSSYGSTMELRELATISVPEPTTLLVKPFDPGTLKDIEKGLQTSTLGVMPVSDGKNIRLPIPPLSGERRRELVQQISKLGESQKVVMRNVRRDANK</sequence>
<dbReference type="PANTHER" id="PTHR20982:SF3">
    <property type="entry name" value="MITOCHONDRIAL RIBOSOME RECYCLING FACTOR PSEUDO 1"/>
    <property type="match status" value="1"/>
</dbReference>
<keyword evidence="2" id="KW-0648">Protein biosynthesis</keyword>
<proteinExistence type="inferred from homology"/>
<comment type="caution">
    <text evidence="4">The sequence shown here is derived from an EMBL/GenBank/DDBJ whole genome shotgun (WGS) entry which is preliminary data.</text>
</comment>